<accession>A0A484LBZ1</accession>
<dbReference type="Pfam" id="PF14372">
    <property type="entry name" value="hAT-like_RNase-H"/>
    <property type="match status" value="1"/>
</dbReference>
<name>A0A484LBZ1_9ASTE</name>
<dbReference type="AlphaFoldDB" id="A0A484LBZ1"/>
<dbReference type="EMBL" id="OOIL02001236">
    <property type="protein sequence ID" value="VFQ73618.1"/>
    <property type="molecule type" value="Genomic_DNA"/>
</dbReference>
<evidence type="ECO:0000313" key="3">
    <source>
        <dbReference type="Proteomes" id="UP000595140"/>
    </source>
</evidence>
<dbReference type="InterPro" id="IPR025525">
    <property type="entry name" value="hAT-like_transposase_RNase-H"/>
</dbReference>
<evidence type="ECO:0000313" key="2">
    <source>
        <dbReference type="EMBL" id="VFQ73618.1"/>
    </source>
</evidence>
<keyword evidence="3" id="KW-1185">Reference proteome</keyword>
<reference evidence="2 3" key="1">
    <citation type="submission" date="2018-04" db="EMBL/GenBank/DDBJ databases">
        <authorList>
            <person name="Vogel A."/>
        </authorList>
    </citation>
    <scope>NUCLEOTIDE SEQUENCE [LARGE SCALE GENOMIC DNA]</scope>
</reference>
<gene>
    <name evidence="2" type="ORF">CCAM_LOCUS15394</name>
</gene>
<dbReference type="OrthoDB" id="1226733at2759"/>
<evidence type="ECO:0000259" key="1">
    <source>
        <dbReference type="Pfam" id="PF14372"/>
    </source>
</evidence>
<feature type="domain" description="hAT-like transposase RNase-H fold" evidence="1">
    <location>
        <begin position="8"/>
        <end position="82"/>
    </location>
</feature>
<protein>
    <recommendedName>
        <fullName evidence="1">hAT-like transposase RNase-H fold domain-containing protein</fullName>
    </recommendedName>
</protein>
<dbReference type="Proteomes" id="UP000595140">
    <property type="component" value="Unassembled WGS sequence"/>
</dbReference>
<sequence>MKEPGSTLLSSIAIPMQAKYDKYWGDLTKVNDYVLLGMVLDPRYKFEKLGDYLELIYGESDKRVEDTITEVKTFLLSLLNLYASDGCSPSQMTQTTTTNGSHKFPVSLEANSVLPMTQVERKLAEKEQKRRADKAGIVSNDVDRYSADAIEGDDNSRVLMLLYITSLQLKRWNFTKNLRKKFQMKVDLKGLNCLQRLQDKRRRFNLGDSFLHLKDVPAILI</sequence>
<dbReference type="GO" id="GO:0003677">
    <property type="term" value="F:DNA binding"/>
    <property type="evidence" value="ECO:0007669"/>
    <property type="project" value="InterPro"/>
</dbReference>
<proteinExistence type="predicted"/>
<organism evidence="2 3">
    <name type="scientific">Cuscuta campestris</name>
    <dbReference type="NCBI Taxonomy" id="132261"/>
    <lineage>
        <taxon>Eukaryota</taxon>
        <taxon>Viridiplantae</taxon>
        <taxon>Streptophyta</taxon>
        <taxon>Embryophyta</taxon>
        <taxon>Tracheophyta</taxon>
        <taxon>Spermatophyta</taxon>
        <taxon>Magnoliopsida</taxon>
        <taxon>eudicotyledons</taxon>
        <taxon>Gunneridae</taxon>
        <taxon>Pentapetalae</taxon>
        <taxon>asterids</taxon>
        <taxon>lamiids</taxon>
        <taxon>Solanales</taxon>
        <taxon>Convolvulaceae</taxon>
        <taxon>Cuscuteae</taxon>
        <taxon>Cuscuta</taxon>
        <taxon>Cuscuta subgen. Grammica</taxon>
        <taxon>Cuscuta sect. Cleistogrammica</taxon>
    </lineage>
</organism>